<organism evidence="2 3">
    <name type="scientific">Lophiostoma macrostomum CBS 122681</name>
    <dbReference type="NCBI Taxonomy" id="1314788"/>
    <lineage>
        <taxon>Eukaryota</taxon>
        <taxon>Fungi</taxon>
        <taxon>Dikarya</taxon>
        <taxon>Ascomycota</taxon>
        <taxon>Pezizomycotina</taxon>
        <taxon>Dothideomycetes</taxon>
        <taxon>Pleosporomycetidae</taxon>
        <taxon>Pleosporales</taxon>
        <taxon>Lophiostomataceae</taxon>
        <taxon>Lophiostoma</taxon>
    </lineage>
</organism>
<feature type="signal peptide" evidence="1">
    <location>
        <begin position="1"/>
        <end position="20"/>
    </location>
</feature>
<dbReference type="EMBL" id="MU004468">
    <property type="protein sequence ID" value="KAF2650071.1"/>
    <property type="molecule type" value="Genomic_DNA"/>
</dbReference>
<name>A0A6A6SSU2_9PLEO</name>
<dbReference type="Pfam" id="PF11327">
    <property type="entry name" value="Egh16-like"/>
    <property type="match status" value="1"/>
</dbReference>
<keyword evidence="1" id="KW-0732">Signal</keyword>
<protein>
    <recommendedName>
        <fullName evidence="4">Cell surface protein</fullName>
    </recommendedName>
</protein>
<dbReference type="AlphaFoldDB" id="A0A6A6SSU2"/>
<dbReference type="OrthoDB" id="5418436at2759"/>
<keyword evidence="3" id="KW-1185">Reference proteome</keyword>
<evidence type="ECO:0000313" key="3">
    <source>
        <dbReference type="Proteomes" id="UP000799324"/>
    </source>
</evidence>
<feature type="chain" id="PRO_5025681575" description="Cell surface protein" evidence="1">
    <location>
        <begin position="21"/>
        <end position="243"/>
    </location>
</feature>
<dbReference type="InterPro" id="IPR021476">
    <property type="entry name" value="Egh16-like"/>
</dbReference>
<proteinExistence type="predicted"/>
<accession>A0A6A6SSU2</accession>
<sequence>MHVSPLLLLTTLTSLSLVTAHGKVAVVQGDAGGNGTALGIIGGIVPGYGPNDQTEVDTTVFKRVRIATDGLGETTRDGENKAGCLSETMVQSGNVLPQVSADNGSISGTFHIVTTDGAGPISAIIDTGATGKFSQGVEATVLTDVPGKKGNIKTNGEVPRSLSTLSLFKRGAENVNRDFPFQIQVPAGTNCTGSVAGQKNVCFMKIANKNKAGPFGGVIAFQITSSNGSVQASVIKKAKRFSS</sequence>
<gene>
    <name evidence="2" type="ORF">K491DRAFT_667854</name>
</gene>
<dbReference type="PANTHER" id="PTHR34618:SF4">
    <property type="entry name" value="CAS1"/>
    <property type="match status" value="1"/>
</dbReference>
<evidence type="ECO:0000256" key="1">
    <source>
        <dbReference type="SAM" id="SignalP"/>
    </source>
</evidence>
<evidence type="ECO:0000313" key="2">
    <source>
        <dbReference type="EMBL" id="KAF2650071.1"/>
    </source>
</evidence>
<evidence type="ECO:0008006" key="4">
    <source>
        <dbReference type="Google" id="ProtNLM"/>
    </source>
</evidence>
<reference evidence="2" key="1">
    <citation type="journal article" date="2020" name="Stud. Mycol.">
        <title>101 Dothideomycetes genomes: a test case for predicting lifestyles and emergence of pathogens.</title>
        <authorList>
            <person name="Haridas S."/>
            <person name="Albert R."/>
            <person name="Binder M."/>
            <person name="Bloem J."/>
            <person name="Labutti K."/>
            <person name="Salamov A."/>
            <person name="Andreopoulos B."/>
            <person name="Baker S."/>
            <person name="Barry K."/>
            <person name="Bills G."/>
            <person name="Bluhm B."/>
            <person name="Cannon C."/>
            <person name="Castanera R."/>
            <person name="Culley D."/>
            <person name="Daum C."/>
            <person name="Ezra D."/>
            <person name="Gonzalez J."/>
            <person name="Henrissat B."/>
            <person name="Kuo A."/>
            <person name="Liang C."/>
            <person name="Lipzen A."/>
            <person name="Lutzoni F."/>
            <person name="Magnuson J."/>
            <person name="Mondo S."/>
            <person name="Nolan M."/>
            <person name="Ohm R."/>
            <person name="Pangilinan J."/>
            <person name="Park H.-J."/>
            <person name="Ramirez L."/>
            <person name="Alfaro M."/>
            <person name="Sun H."/>
            <person name="Tritt A."/>
            <person name="Yoshinaga Y."/>
            <person name="Zwiers L.-H."/>
            <person name="Turgeon B."/>
            <person name="Goodwin S."/>
            <person name="Spatafora J."/>
            <person name="Crous P."/>
            <person name="Grigoriev I."/>
        </authorList>
    </citation>
    <scope>NUCLEOTIDE SEQUENCE</scope>
    <source>
        <strain evidence="2">CBS 122681</strain>
    </source>
</reference>
<dbReference type="Proteomes" id="UP000799324">
    <property type="component" value="Unassembled WGS sequence"/>
</dbReference>
<dbReference type="PANTHER" id="PTHR34618">
    <property type="entry name" value="SURFACE PROTEIN MAS1, PUTATIVE-RELATED"/>
    <property type="match status" value="1"/>
</dbReference>